<name>A0A915HRT3_ROMCU</name>
<keyword evidence="3" id="KW-1185">Reference proteome</keyword>
<dbReference type="PROSITE" id="PS00636">
    <property type="entry name" value="DNAJ_1"/>
    <property type="match status" value="1"/>
</dbReference>
<evidence type="ECO:0000259" key="2">
    <source>
        <dbReference type="PROSITE" id="PS50076"/>
    </source>
</evidence>
<dbReference type="Proteomes" id="UP000887565">
    <property type="component" value="Unplaced"/>
</dbReference>
<dbReference type="PRINTS" id="PR00625">
    <property type="entry name" value="JDOMAIN"/>
</dbReference>
<dbReference type="InterPro" id="IPR001623">
    <property type="entry name" value="DnaJ_domain"/>
</dbReference>
<sequence length="257" mass="30794">MRTLVVARSRITLLYPLFSIKFENHVNFSSSTTVEQSQDFYAILNIPITANSKQIKAAYYQLSKLYHPDLYLHQNKVNDDRETSPPLTAKQAADKFRMITEAYETLGNETTRKKYDYKLYRTKYPINVDLMRENKGPNVWKPDQTMESSPNLDDIDDDVLKQLLKYERLRKYSRRRQNDYYQTKNVNFESSNENLKDQELYRQYEAGRLKHEQQMKKDYRRNPWSPNIDNNEFACDEALRKERYCHTVEVTEKRPNI</sequence>
<proteinExistence type="predicted"/>
<accession>A0A915HRT3</accession>
<evidence type="ECO:0000256" key="1">
    <source>
        <dbReference type="ARBA" id="ARBA00023186"/>
    </source>
</evidence>
<dbReference type="InterPro" id="IPR051938">
    <property type="entry name" value="Apopto_cytoskel_mod"/>
</dbReference>
<dbReference type="WBParaSite" id="nRc.2.0.1.t04145-RA">
    <property type="protein sequence ID" value="nRc.2.0.1.t04145-RA"/>
    <property type="gene ID" value="nRc.2.0.1.g04145"/>
</dbReference>
<feature type="domain" description="J" evidence="2">
    <location>
        <begin position="39"/>
        <end position="119"/>
    </location>
</feature>
<reference evidence="4" key="1">
    <citation type="submission" date="2022-11" db="UniProtKB">
        <authorList>
            <consortium name="WormBaseParasite"/>
        </authorList>
    </citation>
    <scope>IDENTIFICATION</scope>
</reference>
<dbReference type="CDD" id="cd06257">
    <property type="entry name" value="DnaJ"/>
    <property type="match status" value="1"/>
</dbReference>
<evidence type="ECO:0000313" key="3">
    <source>
        <dbReference type="Proteomes" id="UP000887565"/>
    </source>
</evidence>
<dbReference type="PANTHER" id="PTHR44145">
    <property type="entry name" value="DNAJ HOMOLOG SUBFAMILY A MEMBER 3, MITOCHONDRIAL"/>
    <property type="match status" value="1"/>
</dbReference>
<dbReference type="SUPFAM" id="SSF46565">
    <property type="entry name" value="Chaperone J-domain"/>
    <property type="match status" value="1"/>
</dbReference>
<keyword evidence="1" id="KW-0143">Chaperone</keyword>
<dbReference type="Pfam" id="PF00226">
    <property type="entry name" value="DnaJ"/>
    <property type="match status" value="1"/>
</dbReference>
<organism evidence="3 4">
    <name type="scientific">Romanomermis culicivorax</name>
    <name type="common">Nematode worm</name>
    <dbReference type="NCBI Taxonomy" id="13658"/>
    <lineage>
        <taxon>Eukaryota</taxon>
        <taxon>Metazoa</taxon>
        <taxon>Ecdysozoa</taxon>
        <taxon>Nematoda</taxon>
        <taxon>Enoplea</taxon>
        <taxon>Dorylaimia</taxon>
        <taxon>Mermithida</taxon>
        <taxon>Mermithoidea</taxon>
        <taxon>Mermithidae</taxon>
        <taxon>Romanomermis</taxon>
    </lineage>
</organism>
<protein>
    <submittedName>
        <fullName evidence="4">J domain-containing protein</fullName>
    </submittedName>
</protein>
<dbReference type="PANTHER" id="PTHR44145:SF3">
    <property type="entry name" value="DNAJ HOMOLOG SUBFAMILY A MEMBER 3, MITOCHONDRIAL"/>
    <property type="match status" value="1"/>
</dbReference>
<dbReference type="Gene3D" id="1.10.287.110">
    <property type="entry name" value="DnaJ domain"/>
    <property type="match status" value="1"/>
</dbReference>
<dbReference type="SMART" id="SM00271">
    <property type="entry name" value="DnaJ"/>
    <property type="match status" value="1"/>
</dbReference>
<dbReference type="InterPro" id="IPR018253">
    <property type="entry name" value="DnaJ_domain_CS"/>
</dbReference>
<dbReference type="InterPro" id="IPR036869">
    <property type="entry name" value="J_dom_sf"/>
</dbReference>
<evidence type="ECO:0000313" key="4">
    <source>
        <dbReference type="WBParaSite" id="nRc.2.0.1.t04145-RA"/>
    </source>
</evidence>
<dbReference type="PROSITE" id="PS50076">
    <property type="entry name" value="DNAJ_2"/>
    <property type="match status" value="1"/>
</dbReference>
<dbReference type="AlphaFoldDB" id="A0A915HRT3"/>